<dbReference type="Pfam" id="PF12680">
    <property type="entry name" value="SnoaL_2"/>
    <property type="match status" value="1"/>
</dbReference>
<evidence type="ECO:0000313" key="4">
    <source>
        <dbReference type="Proteomes" id="UP001184150"/>
    </source>
</evidence>
<dbReference type="InterPro" id="IPR032710">
    <property type="entry name" value="NTF2-like_dom_sf"/>
</dbReference>
<dbReference type="PANTHER" id="PTHR38436:SF1">
    <property type="entry name" value="ESTER CYCLASE"/>
    <property type="match status" value="1"/>
</dbReference>
<dbReference type="RefSeq" id="WP_171797774.1">
    <property type="nucleotide sequence ID" value="NZ_JAVDRD010000010.1"/>
</dbReference>
<dbReference type="Gene3D" id="3.10.450.50">
    <property type="match status" value="1"/>
</dbReference>
<keyword evidence="4" id="KW-1185">Reference proteome</keyword>
<evidence type="ECO:0000313" key="3">
    <source>
        <dbReference type="EMBL" id="MDR6512562.1"/>
    </source>
</evidence>
<evidence type="ECO:0000256" key="1">
    <source>
        <dbReference type="SAM" id="SignalP"/>
    </source>
</evidence>
<accession>A0ABU1MQL3</accession>
<dbReference type="InterPro" id="IPR037401">
    <property type="entry name" value="SnoaL-like"/>
</dbReference>
<dbReference type="Proteomes" id="UP001184150">
    <property type="component" value="Unassembled WGS sequence"/>
</dbReference>
<feature type="domain" description="SnoaL-like" evidence="2">
    <location>
        <begin position="66"/>
        <end position="165"/>
    </location>
</feature>
<organism evidence="3 4">
    <name type="scientific">Novosphingobium capsulatum</name>
    <dbReference type="NCBI Taxonomy" id="13688"/>
    <lineage>
        <taxon>Bacteria</taxon>
        <taxon>Pseudomonadati</taxon>
        <taxon>Pseudomonadota</taxon>
        <taxon>Alphaproteobacteria</taxon>
        <taxon>Sphingomonadales</taxon>
        <taxon>Sphingomonadaceae</taxon>
        <taxon>Novosphingobium</taxon>
    </lineage>
</organism>
<gene>
    <name evidence="3" type="ORF">J2792_003447</name>
</gene>
<feature type="chain" id="PRO_5045488662" evidence="1">
    <location>
        <begin position="31"/>
        <end position="176"/>
    </location>
</feature>
<evidence type="ECO:0000259" key="2">
    <source>
        <dbReference type="Pfam" id="PF12680"/>
    </source>
</evidence>
<sequence>MLRHALTAAGLFALPLAAVPLAALPTPVHAQEAVVAVPDPESLFTSPDPVLNRNKQAALHIVKDLLECGHWDKADQYLTPAYHQHNPMVPSGRDTVVHFFTQVVKVQPKACPAHMATPVAAVTAEGDRVVVSMVRTLKDPKNPGKTYTTTWFDMWRFVDGKADEHWDGATLADAAP</sequence>
<dbReference type="InterPro" id="IPR009959">
    <property type="entry name" value="Cyclase_SnoaL-like"/>
</dbReference>
<reference evidence="3 4" key="1">
    <citation type="submission" date="2023-07" db="EMBL/GenBank/DDBJ databases">
        <title>Sorghum-associated microbial communities from plants grown in Nebraska, USA.</title>
        <authorList>
            <person name="Schachtman D."/>
        </authorList>
    </citation>
    <scope>NUCLEOTIDE SEQUENCE [LARGE SCALE GENOMIC DNA]</scope>
    <source>
        <strain evidence="3 4">DS1027</strain>
    </source>
</reference>
<comment type="caution">
    <text evidence="3">The sequence shown here is derived from an EMBL/GenBank/DDBJ whole genome shotgun (WGS) entry which is preliminary data.</text>
</comment>
<dbReference type="SUPFAM" id="SSF54427">
    <property type="entry name" value="NTF2-like"/>
    <property type="match status" value="1"/>
</dbReference>
<feature type="signal peptide" evidence="1">
    <location>
        <begin position="1"/>
        <end position="30"/>
    </location>
</feature>
<name>A0ABU1MQL3_9SPHN</name>
<keyword evidence="1" id="KW-0732">Signal</keyword>
<dbReference type="EMBL" id="JAVDRD010000010">
    <property type="protein sequence ID" value="MDR6512562.1"/>
    <property type="molecule type" value="Genomic_DNA"/>
</dbReference>
<protein>
    <submittedName>
        <fullName evidence="3">SnoaL-like aldol condensation-catalyzing enzyme</fullName>
    </submittedName>
</protein>
<proteinExistence type="predicted"/>
<dbReference type="PANTHER" id="PTHR38436">
    <property type="entry name" value="POLYKETIDE CYCLASE SNOAL-LIKE DOMAIN"/>
    <property type="match status" value="1"/>
</dbReference>